<keyword evidence="3" id="KW-1185">Reference proteome</keyword>
<sequence>MSTLGDITWNLNKLKMKFQVSGKVLELNGLQNLEIQQMAKLLHKLSTEIKETMKLYNITVGTTNGGKVLDQNGKIVYKLDLPPFAAIHYTFHASQLKKKVPSIRKIKPLLSPPSSSPVPVAIFACRVVKGQNQAATQVMIQ</sequence>
<accession>A0AAD5NZM4</accession>
<evidence type="ECO:0000313" key="2">
    <source>
        <dbReference type="EMBL" id="KAI9191808.1"/>
    </source>
</evidence>
<gene>
    <name evidence="2" type="ORF">LWI28_013828</name>
</gene>
<name>A0AAD5NZM4_ACENE</name>
<dbReference type="InterPro" id="IPR056924">
    <property type="entry name" value="SH3_Tf2-1"/>
</dbReference>
<feature type="domain" description="Tf2-1-like SH3-like" evidence="1">
    <location>
        <begin position="67"/>
        <end position="99"/>
    </location>
</feature>
<dbReference type="AlphaFoldDB" id="A0AAD5NZM4"/>
<comment type="caution">
    <text evidence="2">The sequence shown here is derived from an EMBL/GenBank/DDBJ whole genome shotgun (WGS) entry which is preliminary data.</text>
</comment>
<evidence type="ECO:0000259" key="1">
    <source>
        <dbReference type="Pfam" id="PF24626"/>
    </source>
</evidence>
<dbReference type="Pfam" id="PF24626">
    <property type="entry name" value="SH3_Tf2-1"/>
    <property type="match status" value="1"/>
</dbReference>
<proteinExistence type="predicted"/>
<dbReference type="EMBL" id="JAJSOW010000004">
    <property type="protein sequence ID" value="KAI9191808.1"/>
    <property type="molecule type" value="Genomic_DNA"/>
</dbReference>
<reference evidence="2" key="1">
    <citation type="journal article" date="2022" name="Plant J.">
        <title>Strategies of tolerance reflected in two North American maple genomes.</title>
        <authorList>
            <person name="McEvoy S.L."/>
            <person name="Sezen U.U."/>
            <person name="Trouern-Trend A."/>
            <person name="McMahon S.M."/>
            <person name="Schaberg P.G."/>
            <person name="Yang J."/>
            <person name="Wegrzyn J.L."/>
            <person name="Swenson N.G."/>
        </authorList>
    </citation>
    <scope>NUCLEOTIDE SEQUENCE</scope>
    <source>
        <strain evidence="2">91603</strain>
    </source>
</reference>
<organism evidence="2 3">
    <name type="scientific">Acer negundo</name>
    <name type="common">Box elder</name>
    <dbReference type="NCBI Taxonomy" id="4023"/>
    <lineage>
        <taxon>Eukaryota</taxon>
        <taxon>Viridiplantae</taxon>
        <taxon>Streptophyta</taxon>
        <taxon>Embryophyta</taxon>
        <taxon>Tracheophyta</taxon>
        <taxon>Spermatophyta</taxon>
        <taxon>Magnoliopsida</taxon>
        <taxon>eudicotyledons</taxon>
        <taxon>Gunneridae</taxon>
        <taxon>Pentapetalae</taxon>
        <taxon>rosids</taxon>
        <taxon>malvids</taxon>
        <taxon>Sapindales</taxon>
        <taxon>Sapindaceae</taxon>
        <taxon>Hippocastanoideae</taxon>
        <taxon>Acereae</taxon>
        <taxon>Acer</taxon>
    </lineage>
</organism>
<reference evidence="2" key="2">
    <citation type="submission" date="2023-02" db="EMBL/GenBank/DDBJ databases">
        <authorList>
            <person name="Swenson N.G."/>
            <person name="Wegrzyn J.L."/>
            <person name="Mcevoy S.L."/>
        </authorList>
    </citation>
    <scope>NUCLEOTIDE SEQUENCE</scope>
    <source>
        <strain evidence="2">91603</strain>
        <tissue evidence="2">Leaf</tissue>
    </source>
</reference>
<dbReference type="Proteomes" id="UP001064489">
    <property type="component" value="Chromosome 6"/>
</dbReference>
<evidence type="ECO:0000313" key="3">
    <source>
        <dbReference type="Proteomes" id="UP001064489"/>
    </source>
</evidence>
<protein>
    <recommendedName>
        <fullName evidence="1">Tf2-1-like SH3-like domain-containing protein</fullName>
    </recommendedName>
</protein>